<feature type="compositionally biased region" description="Basic and acidic residues" evidence="1">
    <location>
        <begin position="394"/>
        <end position="416"/>
    </location>
</feature>
<dbReference type="InterPro" id="IPR044240">
    <property type="entry name" value="STR4-like"/>
</dbReference>
<evidence type="ECO:0000313" key="4">
    <source>
        <dbReference type="EMBL" id="KAI5071788.1"/>
    </source>
</evidence>
<dbReference type="PANTHER" id="PTHR47377">
    <property type="entry name" value="RHODANESE-LIKE DOMAIN-CONTAINING PROTEIN 4, CHLOROPLASTIC"/>
    <property type="match status" value="1"/>
</dbReference>
<evidence type="ECO:0000313" key="3">
    <source>
        <dbReference type="EMBL" id="KAI5071073.1"/>
    </source>
</evidence>
<dbReference type="PANTHER" id="PTHR47377:SF1">
    <property type="entry name" value="RHODANESE-LIKE DOMAIN-CONTAINING PROTEIN 4, CHLOROPLASTIC"/>
    <property type="match status" value="1"/>
</dbReference>
<gene>
    <name evidence="3" type="ORF">GOP47_0013324</name>
    <name evidence="4" type="ORF">GOP47_0014039</name>
</gene>
<dbReference type="InterPro" id="IPR036873">
    <property type="entry name" value="Rhodanese-like_dom_sf"/>
</dbReference>
<accession>A0A9D4UPK1</accession>
<dbReference type="PROSITE" id="PS50206">
    <property type="entry name" value="RHODANESE_3"/>
    <property type="match status" value="1"/>
</dbReference>
<organism evidence="3 5">
    <name type="scientific">Adiantum capillus-veneris</name>
    <name type="common">Maidenhair fern</name>
    <dbReference type="NCBI Taxonomy" id="13818"/>
    <lineage>
        <taxon>Eukaryota</taxon>
        <taxon>Viridiplantae</taxon>
        <taxon>Streptophyta</taxon>
        <taxon>Embryophyta</taxon>
        <taxon>Tracheophyta</taxon>
        <taxon>Polypodiopsida</taxon>
        <taxon>Polypodiidae</taxon>
        <taxon>Polypodiales</taxon>
        <taxon>Pteridineae</taxon>
        <taxon>Pteridaceae</taxon>
        <taxon>Vittarioideae</taxon>
        <taxon>Adiantum</taxon>
    </lineage>
</organism>
<feature type="compositionally biased region" description="Polar residues" evidence="1">
    <location>
        <begin position="419"/>
        <end position="435"/>
    </location>
</feature>
<feature type="domain" description="Rhodanese" evidence="2">
    <location>
        <begin position="145"/>
        <end position="279"/>
    </location>
</feature>
<comment type="caution">
    <text evidence="3">The sequence shown here is derived from an EMBL/GenBank/DDBJ whole genome shotgun (WGS) entry which is preliminary data.</text>
</comment>
<dbReference type="SUPFAM" id="SSF52821">
    <property type="entry name" value="Rhodanese/Cell cycle control phosphatase"/>
    <property type="match status" value="1"/>
</dbReference>
<dbReference type="AlphaFoldDB" id="A0A9D4UPK1"/>
<dbReference type="EMBL" id="JABFUD020000013">
    <property type="protein sequence ID" value="KAI5071788.1"/>
    <property type="molecule type" value="Genomic_DNA"/>
</dbReference>
<sequence length="451" mass="47584">MELTSPSTLYSPQASLFRDKCFASSTSSRLPCSEGSSRRIFSTFVLPSSAVSWLAAGPASAVSYDDLTISVPSAQAPSDIDVGAIADSIDVGAIANTVANFAAENPLAVVTGVAAVALPLVFANLFAQAKPWSSVSAKEALQKLETGDAQLLDIRSSDDIKAEGTPDLRAVKKRVYQIPYSPGDDEAFLKKLLAKFKEPSNTTLVILDQFDGNSLSVAKLATASGFQAACAIKGGAEGPNGWRNSELPWILPRKGFTLDISNLKDVIDSTFSENPNLVPATLGVAAAAGVSFVVFSEAETALQLLGSAALIQLFVKKFLFAKDREKTFQELQTFLDTKIAPKELVDELKGISGTLLPKYDEVASGGPTNGATASTESSSMIEVQAEVAATAEQAESKEEETKAVELSKETVPEEPKASAASTDLPRSSTPLSPYTQFPELKPPSSPTAYRS</sequence>
<dbReference type="Proteomes" id="UP000886520">
    <property type="component" value="Chromosome 13"/>
</dbReference>
<feature type="region of interest" description="Disordered" evidence="1">
    <location>
        <begin position="359"/>
        <end position="378"/>
    </location>
</feature>
<dbReference type="EMBL" id="JABFUD020000013">
    <property type="protein sequence ID" value="KAI5071073.1"/>
    <property type="molecule type" value="Genomic_DNA"/>
</dbReference>
<evidence type="ECO:0000313" key="5">
    <source>
        <dbReference type="Proteomes" id="UP000886520"/>
    </source>
</evidence>
<evidence type="ECO:0000259" key="2">
    <source>
        <dbReference type="PROSITE" id="PS50206"/>
    </source>
</evidence>
<evidence type="ECO:0000256" key="1">
    <source>
        <dbReference type="SAM" id="MobiDB-lite"/>
    </source>
</evidence>
<name>A0A9D4UPK1_ADICA</name>
<feature type="region of interest" description="Disordered" evidence="1">
    <location>
        <begin position="390"/>
        <end position="451"/>
    </location>
</feature>
<reference evidence="3" key="1">
    <citation type="submission" date="2021-01" db="EMBL/GenBank/DDBJ databases">
        <title>Adiantum capillus-veneris genome.</title>
        <authorList>
            <person name="Fang Y."/>
            <person name="Liao Q."/>
        </authorList>
    </citation>
    <scope>NUCLEOTIDE SEQUENCE</scope>
    <source>
        <strain evidence="3">H3</strain>
        <tissue evidence="3">Leaf</tissue>
    </source>
</reference>
<dbReference type="Pfam" id="PF00581">
    <property type="entry name" value="Rhodanese"/>
    <property type="match status" value="1"/>
</dbReference>
<proteinExistence type="predicted"/>
<dbReference type="OrthoDB" id="1927399at2759"/>
<protein>
    <recommendedName>
        <fullName evidence="2">Rhodanese domain-containing protein</fullName>
    </recommendedName>
</protein>
<dbReference type="InterPro" id="IPR001763">
    <property type="entry name" value="Rhodanese-like_dom"/>
</dbReference>
<feature type="compositionally biased region" description="Polar residues" evidence="1">
    <location>
        <begin position="369"/>
        <end position="378"/>
    </location>
</feature>
<keyword evidence="5" id="KW-1185">Reference proteome</keyword>
<dbReference type="Gene3D" id="3.40.250.10">
    <property type="entry name" value="Rhodanese-like domain"/>
    <property type="match status" value="1"/>
</dbReference>